<evidence type="ECO:0000313" key="5">
    <source>
        <dbReference type="Proteomes" id="UP001611580"/>
    </source>
</evidence>
<keyword evidence="2" id="KW-0812">Transmembrane</keyword>
<keyword evidence="5" id="KW-1185">Reference proteome</keyword>
<feature type="domain" description="Alpha/beta hydrolase fold-5" evidence="3">
    <location>
        <begin position="156"/>
        <end position="319"/>
    </location>
</feature>
<dbReference type="InterPro" id="IPR029058">
    <property type="entry name" value="AB_hydrolase_fold"/>
</dbReference>
<dbReference type="RefSeq" id="WP_397405776.1">
    <property type="nucleotide sequence ID" value="NZ_JBIRYI010000010.1"/>
</dbReference>
<evidence type="ECO:0000256" key="1">
    <source>
        <dbReference type="SAM" id="MobiDB-lite"/>
    </source>
</evidence>
<sequence>MGKAGDSGGTVSRGTPGPQEATGTEAGRPAWLTWSVRVVGAAGIGVVAWACLTAWGAVVHGHPLYAVLLGLTVLGSVLVLWRSLRPRPTRRGWRLAGDLALVVAGIVWAAAMAWLRPFTAVEPALDAMVSDDSVTVTESTTAVTLAPARGADGTAVFFRPGAKVEARAYAAVLRPVAEAGHTVVIPKQPLAVAFLAGGAFDAARERVPQADRWVVGGHSLGGVVASSDAAGAEASDMAPAVGLLLYASYPAEDLSGLTVAVESVSASQDGLATPAEIEASRAVLPADATFTVVEGAVHAFFGDYGPQPGDGTPTTTHDEARAEISSVSTQFVDSLAG</sequence>
<dbReference type="Pfam" id="PF12695">
    <property type="entry name" value="Abhydrolase_5"/>
    <property type="match status" value="1"/>
</dbReference>
<accession>A0ABW7XMC1</accession>
<evidence type="ECO:0000259" key="3">
    <source>
        <dbReference type="Pfam" id="PF12695"/>
    </source>
</evidence>
<evidence type="ECO:0000313" key="4">
    <source>
        <dbReference type="EMBL" id="MFI2488666.1"/>
    </source>
</evidence>
<keyword evidence="2" id="KW-0472">Membrane</keyword>
<evidence type="ECO:0000256" key="2">
    <source>
        <dbReference type="SAM" id="Phobius"/>
    </source>
</evidence>
<protein>
    <submittedName>
        <fullName evidence="4">Alpha/beta hydrolase</fullName>
    </submittedName>
</protein>
<gene>
    <name evidence="4" type="ORF">ACH47X_17295</name>
</gene>
<dbReference type="Proteomes" id="UP001611580">
    <property type="component" value="Unassembled WGS sequence"/>
</dbReference>
<feature type="transmembrane region" description="Helical" evidence="2">
    <location>
        <begin position="64"/>
        <end position="81"/>
    </location>
</feature>
<feature type="transmembrane region" description="Helical" evidence="2">
    <location>
        <begin position="93"/>
        <end position="115"/>
    </location>
</feature>
<reference evidence="4 5" key="1">
    <citation type="submission" date="2024-10" db="EMBL/GenBank/DDBJ databases">
        <title>The Natural Products Discovery Center: Release of the First 8490 Sequenced Strains for Exploring Actinobacteria Biosynthetic Diversity.</title>
        <authorList>
            <person name="Kalkreuter E."/>
            <person name="Kautsar S.A."/>
            <person name="Yang D."/>
            <person name="Bader C.D."/>
            <person name="Teijaro C.N."/>
            <person name="Fluegel L."/>
            <person name="Davis C.M."/>
            <person name="Simpson J.R."/>
            <person name="Lauterbach L."/>
            <person name="Steele A.D."/>
            <person name="Gui C."/>
            <person name="Meng S."/>
            <person name="Li G."/>
            <person name="Viehrig K."/>
            <person name="Ye F."/>
            <person name="Su P."/>
            <person name="Kiefer A.F."/>
            <person name="Nichols A."/>
            <person name="Cepeda A.J."/>
            <person name="Yan W."/>
            <person name="Fan B."/>
            <person name="Jiang Y."/>
            <person name="Adhikari A."/>
            <person name="Zheng C.-J."/>
            <person name="Schuster L."/>
            <person name="Cowan T.M."/>
            <person name="Smanski M.J."/>
            <person name="Chevrette M.G."/>
            <person name="De Carvalho L.P.S."/>
            <person name="Shen B."/>
        </authorList>
    </citation>
    <scope>NUCLEOTIDE SEQUENCE [LARGE SCALE GENOMIC DNA]</scope>
    <source>
        <strain evidence="4 5">NPDC019481</strain>
    </source>
</reference>
<feature type="region of interest" description="Disordered" evidence="1">
    <location>
        <begin position="1"/>
        <end position="26"/>
    </location>
</feature>
<comment type="caution">
    <text evidence="4">The sequence shown here is derived from an EMBL/GenBank/DDBJ whole genome shotgun (WGS) entry which is preliminary data.</text>
</comment>
<feature type="transmembrane region" description="Helical" evidence="2">
    <location>
        <begin position="38"/>
        <end position="58"/>
    </location>
</feature>
<name>A0ABW7XMC1_9MICO</name>
<dbReference type="SUPFAM" id="SSF53474">
    <property type="entry name" value="alpha/beta-Hydrolases"/>
    <property type="match status" value="1"/>
</dbReference>
<organism evidence="4 5">
    <name type="scientific">Promicromonospora kroppenstedtii</name>
    <dbReference type="NCBI Taxonomy" id="440482"/>
    <lineage>
        <taxon>Bacteria</taxon>
        <taxon>Bacillati</taxon>
        <taxon>Actinomycetota</taxon>
        <taxon>Actinomycetes</taxon>
        <taxon>Micrococcales</taxon>
        <taxon>Promicromonosporaceae</taxon>
        <taxon>Promicromonospora</taxon>
    </lineage>
</organism>
<dbReference type="InterPro" id="IPR029059">
    <property type="entry name" value="AB_hydrolase_5"/>
</dbReference>
<dbReference type="EMBL" id="JBIRYI010000010">
    <property type="protein sequence ID" value="MFI2488666.1"/>
    <property type="molecule type" value="Genomic_DNA"/>
</dbReference>
<dbReference type="GO" id="GO:0016787">
    <property type="term" value="F:hydrolase activity"/>
    <property type="evidence" value="ECO:0007669"/>
    <property type="project" value="UniProtKB-KW"/>
</dbReference>
<dbReference type="Gene3D" id="3.40.50.1820">
    <property type="entry name" value="alpha/beta hydrolase"/>
    <property type="match status" value="1"/>
</dbReference>
<proteinExistence type="predicted"/>
<keyword evidence="2" id="KW-1133">Transmembrane helix</keyword>
<keyword evidence="4" id="KW-0378">Hydrolase</keyword>